<evidence type="ECO:0000256" key="1">
    <source>
        <dbReference type="ARBA" id="ARBA00001231"/>
    </source>
</evidence>
<gene>
    <name evidence="12" type="primary">NAG1_1</name>
    <name evidence="12" type="ORF">GGI15_001254</name>
</gene>
<dbReference type="GO" id="GO:0030203">
    <property type="term" value="P:glycosaminoglycan metabolic process"/>
    <property type="evidence" value="ECO:0007669"/>
    <property type="project" value="TreeGrafter"/>
</dbReference>
<feature type="region of interest" description="Disordered" evidence="8">
    <location>
        <begin position="650"/>
        <end position="674"/>
    </location>
</feature>
<dbReference type="Pfam" id="PF00728">
    <property type="entry name" value="Glyco_hydro_20"/>
    <property type="match status" value="1"/>
</dbReference>
<evidence type="ECO:0000313" key="13">
    <source>
        <dbReference type="Proteomes" id="UP001140172"/>
    </source>
</evidence>
<dbReference type="GO" id="GO:0016853">
    <property type="term" value="F:isomerase activity"/>
    <property type="evidence" value="ECO:0007669"/>
    <property type="project" value="UniProtKB-KW"/>
</dbReference>
<keyword evidence="6" id="KW-0325">Glycoprotein</keyword>
<dbReference type="InterPro" id="IPR029019">
    <property type="entry name" value="HEX_eukaryotic_N"/>
</dbReference>
<evidence type="ECO:0000259" key="11">
    <source>
        <dbReference type="Pfam" id="PF14845"/>
    </source>
</evidence>
<evidence type="ECO:0000256" key="4">
    <source>
        <dbReference type="ARBA" id="ARBA00022729"/>
    </source>
</evidence>
<evidence type="ECO:0000256" key="6">
    <source>
        <dbReference type="ARBA" id="ARBA00023180"/>
    </source>
</evidence>
<evidence type="ECO:0000256" key="3">
    <source>
        <dbReference type="ARBA" id="ARBA00012663"/>
    </source>
</evidence>
<proteinExistence type="inferred from homology"/>
<dbReference type="InterPro" id="IPR015883">
    <property type="entry name" value="Glyco_hydro_20_cat"/>
</dbReference>
<evidence type="ECO:0000256" key="8">
    <source>
        <dbReference type="SAM" id="MobiDB-lite"/>
    </source>
</evidence>
<organism evidence="12 13">
    <name type="scientific">Coemansia interrupta</name>
    <dbReference type="NCBI Taxonomy" id="1126814"/>
    <lineage>
        <taxon>Eukaryota</taxon>
        <taxon>Fungi</taxon>
        <taxon>Fungi incertae sedis</taxon>
        <taxon>Zoopagomycota</taxon>
        <taxon>Kickxellomycotina</taxon>
        <taxon>Kickxellomycetes</taxon>
        <taxon>Kickxellales</taxon>
        <taxon>Kickxellaceae</taxon>
        <taxon>Coemansia</taxon>
    </lineage>
</organism>
<feature type="compositionally biased region" description="Polar residues" evidence="8">
    <location>
        <begin position="556"/>
        <end position="568"/>
    </location>
</feature>
<dbReference type="Pfam" id="PF14845">
    <property type="entry name" value="Glycohydro_20b2"/>
    <property type="match status" value="1"/>
</dbReference>
<evidence type="ECO:0000256" key="2">
    <source>
        <dbReference type="ARBA" id="ARBA00006285"/>
    </source>
</evidence>
<comment type="catalytic activity">
    <reaction evidence="1">
        <text>Hydrolysis of terminal non-reducing N-acetyl-D-hexosamine residues in N-acetyl-beta-D-hexosaminides.</text>
        <dbReference type="EC" id="3.2.1.52"/>
    </reaction>
</comment>
<comment type="similarity">
    <text evidence="2">Belongs to the glycosyl hydrolase 20 family.</text>
</comment>
<dbReference type="SUPFAM" id="SSF55545">
    <property type="entry name" value="beta-N-acetylhexosaminidase-like domain"/>
    <property type="match status" value="1"/>
</dbReference>
<accession>A0A9W8LN37</accession>
<comment type="caution">
    <text evidence="12">The sequence shown here is derived from an EMBL/GenBank/DDBJ whole genome shotgun (WGS) entry which is preliminary data.</text>
</comment>
<keyword evidence="7 12" id="KW-0326">Glycosidase</keyword>
<dbReference type="OrthoDB" id="428480at2759"/>
<reference evidence="12" key="1">
    <citation type="submission" date="2022-07" db="EMBL/GenBank/DDBJ databases">
        <title>Phylogenomic reconstructions and comparative analyses of Kickxellomycotina fungi.</title>
        <authorList>
            <person name="Reynolds N.K."/>
            <person name="Stajich J.E."/>
            <person name="Barry K."/>
            <person name="Grigoriev I.V."/>
            <person name="Crous P."/>
            <person name="Smith M.E."/>
        </authorList>
    </citation>
    <scope>NUCLEOTIDE SEQUENCE</scope>
    <source>
        <strain evidence="12">BCRC 34489</strain>
    </source>
</reference>
<dbReference type="SUPFAM" id="SSF51445">
    <property type="entry name" value="(Trans)glycosidases"/>
    <property type="match status" value="1"/>
</dbReference>
<dbReference type="GO" id="GO:0005975">
    <property type="term" value="P:carbohydrate metabolic process"/>
    <property type="evidence" value="ECO:0007669"/>
    <property type="project" value="InterPro"/>
</dbReference>
<dbReference type="PANTHER" id="PTHR22600:SF26">
    <property type="entry name" value="BETA-N-ACETYLHEXOSAMINIDASE"/>
    <property type="match status" value="1"/>
</dbReference>
<evidence type="ECO:0000313" key="12">
    <source>
        <dbReference type="EMBL" id="KAJ2786762.1"/>
    </source>
</evidence>
<feature type="region of interest" description="Disordered" evidence="8">
    <location>
        <begin position="937"/>
        <end position="963"/>
    </location>
</feature>
<keyword evidence="4 9" id="KW-0732">Signal</keyword>
<dbReference type="EMBL" id="JANBUM010000045">
    <property type="protein sequence ID" value="KAJ2786762.1"/>
    <property type="molecule type" value="Genomic_DNA"/>
</dbReference>
<dbReference type="GO" id="GO:0016020">
    <property type="term" value="C:membrane"/>
    <property type="evidence" value="ECO:0007669"/>
    <property type="project" value="TreeGrafter"/>
</dbReference>
<dbReference type="PRINTS" id="PR00738">
    <property type="entry name" value="GLHYDRLASE20"/>
</dbReference>
<dbReference type="Proteomes" id="UP001140172">
    <property type="component" value="Unassembled WGS sequence"/>
</dbReference>
<protein>
    <recommendedName>
        <fullName evidence="3">beta-N-acetylhexosaminidase</fullName>
        <ecNumber evidence="3">3.2.1.52</ecNumber>
    </recommendedName>
</protein>
<feature type="region of interest" description="Disordered" evidence="8">
    <location>
        <begin position="1494"/>
        <end position="1576"/>
    </location>
</feature>
<keyword evidence="13" id="KW-1185">Reference proteome</keyword>
<dbReference type="GO" id="GO:0004563">
    <property type="term" value="F:beta-N-acetylhexosaminidase activity"/>
    <property type="evidence" value="ECO:0007669"/>
    <property type="project" value="UniProtKB-EC"/>
</dbReference>
<dbReference type="InterPro" id="IPR029018">
    <property type="entry name" value="Hex-like_dom2"/>
</dbReference>
<keyword evidence="5 12" id="KW-0378">Hydrolase</keyword>
<sequence>MWSVHLSSRLVVASVLAILSFEPPVSAVWPIPVQYGEGKIGVEIKRSDFMIKSNVTSSSVINAAIERYQYLVEHEYFESPYDFNEGAIKTSGYIYSLEVDVQSAQDVFDLETDESYTLEVPVEGKAVISAKTPFGAVRGLETFSQLIVANSGRKVIKNAPVRIVDAPKFAHRGILLDTSRNFYHVDAILRTLDAMAYNKLNVLHWHVVDAFSWPIESKVHPELTEKGAYSVDMRYSYEDVKKIINYAKNRAIRIMPEFDMPGHTFTIGEAHPEIMSCLNKQPNWDKFSAEPPSGQLNIADPRAVSFAFDIITEYSRLFLDLGFHMGGGVLNVDCWKEDPVIELYIRDHPGESINSLVNGWFTQMAEKLNEMGKISVAYEDPVLNFNYAAKNTTILQAWANEDSVSKIVDKGYRAIASPWNRYYLDCGHGSWLSNFEGNSWCDPYKGWQQIYSYNPLANITDPEKQKLVIGGEVALFSAQSDETTVDRYLWPRASAFAEIMWSGSLDSVTNTTREASKVAPRLTDHRFRMVARGIMAGPLQPLWCIRHPEARGITRYSSEKPQPLGNGSSKDDAPTTKVVIGNIGDFDPASITRLKRKQHIRMSQIVDISFKGQRDIVISLKSDIHTLRAHNPGDCGLWLEAFHFFSAPGSERSDGASPDSHSADVTVDESQSRRSMATTVAATETPSFVIQCPEMPVLPLDFIGASTDDPSSISKLVLDDSAMDAAVKNDASGNDCAMGWLPSTANLLEVPDPSTNGPTLASSAAVNSDAGAPGDDTICLKKYVTAPAPLAEQGSSNTGSDRLALESSGAEVDVENFDADVFFDEESAHSALDNHLSSDGFIGSIAPGTSNTAAVSNVLALPGHTSILNAGTIIDHSGSCGFGDIFSLMQDPHTNEPPAQGVDSLQSPFALDFSPITLSGTPHDDHMDVKQAGISEQGQANTAKGKVANKVGDNSVDDDDDNGDVPLGTILAKHEASRAHVTKNTSPTSGSRAAIASDNASSFVFAEKVILDTAAVDLAGALIDNSGLTGWNISFDTSPSEVDNSQTKNATSSTDNCQAASANAESGVASTDNKTTSQNHQQLPTLPMAMLNSPDHHRLGRRIPDLHQSRATIANLGTRQDVLQPDEQSKPAGVHPKMLSKYSESFSSSRALLSTIGRNSRLTSTQGGVASRSTRLSSVPIQTTNVRNIPIVQYESVEPVDSGVSKVVRGQIARDIIEKEAERKPDMAVRRMRRVKSESKVVPLKAICLKLNGSIINSNSESVYRSSNASSGGLRNNPTTKQIDAIPLNQLQSHHHSSALLLQNDDATNGITSTKDISCSPDAFGEFSEIRERLKLAEERKRLEQRARIHDKDGADNVRISDIIQNRQDLSLAEQIEERRRMQLAKQQALLSQQLEQQRIEMETQRLNMELQQQHEHFKRQSLHPSQHGGDNYASQWAQMQEAYNGMSPGYAHHLQSRPSIRPASSQGYFSPHAAGYSHHMAYNSMTRPTTPVTAYESNVPGSGRPFSHYSGQSQIPDQHSFDVGNRVPIRSNTTSTRRQAGAAFIRSTQPALNDAKSVRSSASSESWQSHDGHTSARTSIYAKTDPAYAGSVYVTSPAIAPMAVKRSHSFANAPGRHGHTSGRQRMGAIPYDAVPPVPPLPQTPRGYNQYGYQYATAQGMHGHAHHGSGTWGIPPHTPGPMPRHAAYPGQHMGYNAGLHGSFGSHGYGDRSVADMQKVMRKRAEMTPDAPSLLQRLDQARDTGLLPGRHIEKLPYSQGAYQNLNANRIIREGVNPQYFGDGDTLLIDRVYESEKTRSALLKKISRNYTGIGGESAPPAVFNH</sequence>
<evidence type="ECO:0000259" key="10">
    <source>
        <dbReference type="Pfam" id="PF00728"/>
    </source>
</evidence>
<dbReference type="CDD" id="cd06562">
    <property type="entry name" value="GH20_HexA_HexB-like"/>
    <property type="match status" value="1"/>
</dbReference>
<dbReference type="PANTHER" id="PTHR22600">
    <property type="entry name" value="BETA-HEXOSAMINIDASE"/>
    <property type="match status" value="1"/>
</dbReference>
<dbReference type="FunFam" id="3.20.20.80:FF:000063">
    <property type="entry name" value="Beta-hexosaminidase"/>
    <property type="match status" value="1"/>
</dbReference>
<dbReference type="EC" id="3.2.1.52" evidence="3"/>
<dbReference type="InterPro" id="IPR017853">
    <property type="entry name" value="GH"/>
</dbReference>
<feature type="compositionally biased region" description="Low complexity" evidence="8">
    <location>
        <begin position="1559"/>
        <end position="1568"/>
    </location>
</feature>
<evidence type="ECO:0000256" key="9">
    <source>
        <dbReference type="SAM" id="SignalP"/>
    </source>
</evidence>
<keyword evidence="12" id="KW-0413">Isomerase</keyword>
<feature type="region of interest" description="Disordered" evidence="8">
    <location>
        <begin position="1038"/>
        <end position="1083"/>
    </location>
</feature>
<name>A0A9W8LN37_9FUNG</name>
<evidence type="ECO:0000256" key="7">
    <source>
        <dbReference type="ARBA" id="ARBA00023295"/>
    </source>
</evidence>
<dbReference type="Gene3D" id="3.20.20.80">
    <property type="entry name" value="Glycosidases"/>
    <property type="match status" value="1"/>
</dbReference>
<feature type="signal peptide" evidence="9">
    <location>
        <begin position="1"/>
        <end position="27"/>
    </location>
</feature>
<dbReference type="InterPro" id="IPR025705">
    <property type="entry name" value="Beta_hexosaminidase_sua/sub"/>
</dbReference>
<feature type="domain" description="Beta-hexosaminidase eukaryotic type N-terminal" evidence="11">
    <location>
        <begin position="28"/>
        <end position="146"/>
    </location>
</feature>
<evidence type="ECO:0000256" key="5">
    <source>
        <dbReference type="ARBA" id="ARBA00022801"/>
    </source>
</evidence>
<feature type="chain" id="PRO_5040997573" description="beta-N-acetylhexosaminidase" evidence="9">
    <location>
        <begin position="28"/>
        <end position="1823"/>
    </location>
</feature>
<feature type="region of interest" description="Disordered" evidence="8">
    <location>
        <begin position="556"/>
        <end position="576"/>
    </location>
</feature>
<feature type="domain" description="Glycoside hydrolase family 20 catalytic" evidence="10">
    <location>
        <begin position="169"/>
        <end position="503"/>
    </location>
</feature>
<dbReference type="Gene3D" id="3.30.379.10">
    <property type="entry name" value="Chitobiase/beta-hexosaminidase domain 2-like"/>
    <property type="match status" value="1"/>
</dbReference>